<evidence type="ECO:0000256" key="2">
    <source>
        <dbReference type="ARBA" id="ARBA00022801"/>
    </source>
</evidence>
<sequence length="202" mass="21343">MRRPTAEIVLASASPRRVELLASAGIVVNVVPSGIPEELRPGETPDEHVRRLAAEKVRAVAASHPGRFFIGADTVVVLGGEVLGKPRDAADAERMLRKLSGEVHDVVTGYAVYDAAVDRIHVGAVTTRVCFRSLGDAEITGYVAAERPFDKAGAYAIQGRAAGMVRRIEGSYTNIVGLPLCETLETLARMGAISPCGGSKPN</sequence>
<dbReference type="Pfam" id="PF02545">
    <property type="entry name" value="Maf"/>
    <property type="match status" value="1"/>
</dbReference>
<dbReference type="InterPro" id="IPR003697">
    <property type="entry name" value="Maf-like"/>
</dbReference>
<dbReference type="GO" id="GO:0009117">
    <property type="term" value="P:nucleotide metabolic process"/>
    <property type="evidence" value="ECO:0007669"/>
    <property type="project" value="UniProtKB-KW"/>
</dbReference>
<dbReference type="AlphaFoldDB" id="A0A537J3R8"/>
<gene>
    <name evidence="4" type="ORF">E6H03_12580</name>
</gene>
<dbReference type="EMBL" id="VBAN01000444">
    <property type="protein sequence ID" value="TMI78163.1"/>
    <property type="molecule type" value="Genomic_DNA"/>
</dbReference>
<dbReference type="EC" id="3.6.1.9" evidence="3"/>
<reference evidence="4 5" key="1">
    <citation type="journal article" date="2019" name="Nat. Microbiol.">
        <title>Mediterranean grassland soil C-N compound turnover is dependent on rainfall and depth, and is mediated by genomically divergent microorganisms.</title>
        <authorList>
            <person name="Diamond S."/>
            <person name="Andeer P.F."/>
            <person name="Li Z."/>
            <person name="Crits-Christoph A."/>
            <person name="Burstein D."/>
            <person name="Anantharaman K."/>
            <person name="Lane K.R."/>
            <person name="Thomas B.C."/>
            <person name="Pan C."/>
            <person name="Northen T.R."/>
            <person name="Banfield J.F."/>
        </authorList>
    </citation>
    <scope>NUCLEOTIDE SEQUENCE [LARGE SCALE GENOMIC DNA]</scope>
    <source>
        <strain evidence="4">NP_6</strain>
    </source>
</reference>
<dbReference type="InterPro" id="IPR029001">
    <property type="entry name" value="ITPase-like_fam"/>
</dbReference>
<evidence type="ECO:0000313" key="5">
    <source>
        <dbReference type="Proteomes" id="UP000318093"/>
    </source>
</evidence>
<keyword evidence="2 3" id="KW-0378">Hydrolase</keyword>
<dbReference type="CDD" id="cd00555">
    <property type="entry name" value="Maf"/>
    <property type="match status" value="1"/>
</dbReference>
<accession>A0A537J3R8</accession>
<comment type="cofactor">
    <cofactor evidence="1 3">
        <name>a divalent metal cation</name>
        <dbReference type="ChEBI" id="CHEBI:60240"/>
    </cofactor>
</comment>
<dbReference type="PANTHER" id="PTHR43213">
    <property type="entry name" value="BIFUNCTIONAL DTTP/UTP PYROPHOSPHATASE/METHYLTRANSFERASE PROTEIN-RELATED"/>
    <property type="match status" value="1"/>
</dbReference>
<dbReference type="Gene3D" id="3.90.950.10">
    <property type="match status" value="1"/>
</dbReference>
<dbReference type="SUPFAM" id="SSF52972">
    <property type="entry name" value="ITPase-like"/>
    <property type="match status" value="1"/>
</dbReference>
<dbReference type="PANTHER" id="PTHR43213:SF5">
    <property type="entry name" value="BIFUNCTIONAL DTTP_UTP PYROPHOSPHATASE_METHYLTRANSFERASE PROTEIN-RELATED"/>
    <property type="match status" value="1"/>
</dbReference>
<evidence type="ECO:0000256" key="1">
    <source>
        <dbReference type="ARBA" id="ARBA00001968"/>
    </source>
</evidence>
<comment type="caution">
    <text evidence="3">Lacks conserved residue(s) required for the propagation of feature annotation.</text>
</comment>
<comment type="subcellular location">
    <subcellularLocation>
        <location evidence="3">Cytoplasm</location>
    </subcellularLocation>
</comment>
<evidence type="ECO:0000313" key="4">
    <source>
        <dbReference type="EMBL" id="TMI78163.1"/>
    </source>
</evidence>
<feature type="active site" description="Proton acceptor" evidence="3">
    <location>
        <position position="73"/>
    </location>
</feature>
<keyword evidence="3" id="KW-0963">Cytoplasm</keyword>
<protein>
    <recommendedName>
        <fullName evidence="3">dTTP/UTP pyrophosphatase</fullName>
        <shortName evidence="3">dTTPase/UTPase</shortName>
        <ecNumber evidence="3">3.6.1.9</ecNumber>
    </recommendedName>
    <alternativeName>
        <fullName evidence="3">Nucleoside triphosphate pyrophosphatase</fullName>
    </alternativeName>
    <alternativeName>
        <fullName evidence="3">Nucleotide pyrophosphatase</fullName>
        <shortName evidence="3">Nucleotide PPase</shortName>
    </alternativeName>
</protein>
<dbReference type="GO" id="GO:0005737">
    <property type="term" value="C:cytoplasm"/>
    <property type="evidence" value="ECO:0007669"/>
    <property type="project" value="UniProtKB-SubCell"/>
</dbReference>
<organism evidence="4 5">
    <name type="scientific">Candidatus Segetimicrobium genomatis</name>
    <dbReference type="NCBI Taxonomy" id="2569760"/>
    <lineage>
        <taxon>Bacteria</taxon>
        <taxon>Bacillati</taxon>
        <taxon>Candidatus Sysuimicrobiota</taxon>
        <taxon>Candidatus Sysuimicrobiia</taxon>
        <taxon>Candidatus Sysuimicrobiales</taxon>
        <taxon>Candidatus Segetimicrobiaceae</taxon>
        <taxon>Candidatus Segetimicrobium</taxon>
    </lineage>
</organism>
<comment type="catalytic activity">
    <reaction evidence="3">
        <text>dTTP + H2O = dTMP + diphosphate + H(+)</text>
        <dbReference type="Rhea" id="RHEA:28534"/>
        <dbReference type="ChEBI" id="CHEBI:15377"/>
        <dbReference type="ChEBI" id="CHEBI:15378"/>
        <dbReference type="ChEBI" id="CHEBI:33019"/>
        <dbReference type="ChEBI" id="CHEBI:37568"/>
        <dbReference type="ChEBI" id="CHEBI:63528"/>
        <dbReference type="EC" id="3.6.1.9"/>
    </reaction>
</comment>
<feature type="site" description="Important for substrate specificity" evidence="3">
    <location>
        <position position="16"/>
    </location>
</feature>
<comment type="function">
    <text evidence="3">Nucleoside triphosphate pyrophosphatase that hydrolyzes dTTP and UTP. May have a dual role in cell division arrest and in preventing the incorporation of modified nucleotides into cellular nucleic acids.</text>
</comment>
<evidence type="ECO:0000256" key="3">
    <source>
        <dbReference type="HAMAP-Rule" id="MF_00528"/>
    </source>
</evidence>
<dbReference type="PIRSF" id="PIRSF006305">
    <property type="entry name" value="Maf"/>
    <property type="match status" value="1"/>
</dbReference>
<dbReference type="GO" id="GO:0036221">
    <property type="term" value="F:UTP diphosphatase activity"/>
    <property type="evidence" value="ECO:0007669"/>
    <property type="project" value="RHEA"/>
</dbReference>
<proteinExistence type="inferred from homology"/>
<keyword evidence="3" id="KW-0546">Nucleotide metabolism</keyword>
<dbReference type="Proteomes" id="UP000318093">
    <property type="component" value="Unassembled WGS sequence"/>
</dbReference>
<comment type="catalytic activity">
    <reaction evidence="3">
        <text>UTP + H2O = UMP + diphosphate + H(+)</text>
        <dbReference type="Rhea" id="RHEA:29395"/>
        <dbReference type="ChEBI" id="CHEBI:15377"/>
        <dbReference type="ChEBI" id="CHEBI:15378"/>
        <dbReference type="ChEBI" id="CHEBI:33019"/>
        <dbReference type="ChEBI" id="CHEBI:46398"/>
        <dbReference type="ChEBI" id="CHEBI:57865"/>
        <dbReference type="EC" id="3.6.1.9"/>
    </reaction>
</comment>
<dbReference type="HAMAP" id="MF_00528">
    <property type="entry name" value="Maf"/>
    <property type="match status" value="1"/>
</dbReference>
<comment type="similarity">
    <text evidence="3">Belongs to the Maf family. YhdE subfamily.</text>
</comment>
<dbReference type="GO" id="GO:0036218">
    <property type="term" value="F:dTTP diphosphatase activity"/>
    <property type="evidence" value="ECO:0007669"/>
    <property type="project" value="RHEA"/>
</dbReference>
<feature type="site" description="Important for substrate specificity" evidence="3">
    <location>
        <position position="74"/>
    </location>
</feature>
<comment type="caution">
    <text evidence="4">The sequence shown here is derived from an EMBL/GenBank/DDBJ whole genome shotgun (WGS) entry which is preliminary data.</text>
</comment>
<dbReference type="NCBIfam" id="TIGR00172">
    <property type="entry name" value="maf"/>
    <property type="match status" value="1"/>
</dbReference>
<feature type="site" description="Important for substrate specificity" evidence="3">
    <location>
        <position position="158"/>
    </location>
</feature>
<name>A0A537J3R8_9BACT</name>